<keyword evidence="2" id="KW-0963">Cytoplasm</keyword>
<evidence type="ECO:0000256" key="3">
    <source>
        <dbReference type="ARBA" id="ARBA00022723"/>
    </source>
</evidence>
<accession>A0A7I8K265</accession>
<evidence type="ECO:0000313" key="12">
    <source>
        <dbReference type="Proteomes" id="UP000663760"/>
    </source>
</evidence>
<sequence>MDLSALNDAFDRVSKKQKLYSSKTQEVIDRLGAEIELTLLKLQTAEDNSTSCVDQESALSQLHNGLSEMGPLAQLEGSQKELTSALNKYVKTIDKYLNPEISKAYRSVDFDYHTINEIISCHFYRHGLFELGDCITAEAQEPSDSAALKAPFLEMYTILEAMRSRNLEPALSWVSAQRDRLLLHNESNLELKLHSLQFVEMLKNGDRIGALRYARSHLSPFASLHMAEVQKLMACLLWADRLDQSPYAEFLSPTLWDSTAEELTRQFCRLLGQSCESPLAVAVAAGVQALPTLLKLAGVMASKKQEWQAMKQLPVAVDLGKEFQFHSIFVCPVSREPASEENPPMLMPCGHALCKQSVVKLSKGSSRAFKCPYCPSEATVAQCRQLHL</sequence>
<dbReference type="FunFam" id="3.30.40.10:FF:000143">
    <property type="entry name" value="Regulator of gluconeogenesis Rmd5"/>
    <property type="match status" value="1"/>
</dbReference>
<dbReference type="GO" id="GO:0008270">
    <property type="term" value="F:zinc ion binding"/>
    <property type="evidence" value="ECO:0007669"/>
    <property type="project" value="UniProtKB-KW"/>
</dbReference>
<dbReference type="InterPro" id="IPR013083">
    <property type="entry name" value="Znf_RING/FYVE/PHD"/>
</dbReference>
<feature type="zinc finger region" description="RING-Gid-type" evidence="7">
    <location>
        <begin position="331"/>
        <end position="374"/>
    </location>
</feature>
<dbReference type="GO" id="GO:0034657">
    <property type="term" value="C:GID complex"/>
    <property type="evidence" value="ECO:0007669"/>
    <property type="project" value="TreeGrafter"/>
</dbReference>
<evidence type="ECO:0000259" key="9">
    <source>
        <dbReference type="PROSITE" id="PS50897"/>
    </source>
</evidence>
<dbReference type="OrthoDB" id="1933281at2759"/>
<dbReference type="EMBL" id="LR746265">
    <property type="protein sequence ID" value="CAA7390485.1"/>
    <property type="molecule type" value="Genomic_DNA"/>
</dbReference>
<dbReference type="GO" id="GO:0005634">
    <property type="term" value="C:nucleus"/>
    <property type="evidence" value="ECO:0007669"/>
    <property type="project" value="TreeGrafter"/>
</dbReference>
<dbReference type="GO" id="GO:0005737">
    <property type="term" value="C:cytoplasm"/>
    <property type="evidence" value="ECO:0007669"/>
    <property type="project" value="UniProtKB-SubCell"/>
</dbReference>
<dbReference type="InterPro" id="IPR013144">
    <property type="entry name" value="CRA_dom"/>
</dbReference>
<evidence type="ECO:0000256" key="5">
    <source>
        <dbReference type="ARBA" id="ARBA00022833"/>
    </source>
</evidence>
<dbReference type="InterPro" id="IPR044063">
    <property type="entry name" value="ZF_RING_GID"/>
</dbReference>
<reference evidence="11" key="1">
    <citation type="submission" date="2020-02" db="EMBL/GenBank/DDBJ databases">
        <authorList>
            <person name="Scholz U."/>
            <person name="Mascher M."/>
            <person name="Fiebig A."/>
        </authorList>
    </citation>
    <scope>NUCLEOTIDE SEQUENCE</scope>
</reference>
<evidence type="ECO:0000256" key="7">
    <source>
        <dbReference type="PROSITE-ProRule" id="PRU01215"/>
    </source>
</evidence>
<evidence type="ECO:0000259" key="8">
    <source>
        <dbReference type="PROSITE" id="PS50089"/>
    </source>
</evidence>
<dbReference type="Gene3D" id="3.30.40.10">
    <property type="entry name" value="Zinc/RING finger domain, C3HC4 (zinc finger)"/>
    <property type="match status" value="1"/>
</dbReference>
<keyword evidence="3" id="KW-0479">Metal-binding</keyword>
<dbReference type="PROSITE" id="PS50897">
    <property type="entry name" value="CTLH"/>
    <property type="match status" value="1"/>
</dbReference>
<dbReference type="InterPro" id="IPR024964">
    <property type="entry name" value="CTLH/CRA"/>
</dbReference>
<evidence type="ECO:0000256" key="6">
    <source>
        <dbReference type="PROSITE-ProRule" id="PRU00175"/>
    </source>
</evidence>
<protein>
    <submittedName>
        <fullName evidence="11">Uncharacterized protein</fullName>
    </submittedName>
</protein>
<dbReference type="AlphaFoldDB" id="A0A7I8K265"/>
<dbReference type="GO" id="GO:0061630">
    <property type="term" value="F:ubiquitin protein ligase activity"/>
    <property type="evidence" value="ECO:0007669"/>
    <property type="project" value="InterPro"/>
</dbReference>
<dbReference type="InterPro" id="IPR001841">
    <property type="entry name" value="Znf_RING"/>
</dbReference>
<evidence type="ECO:0000256" key="4">
    <source>
        <dbReference type="ARBA" id="ARBA00022771"/>
    </source>
</evidence>
<keyword evidence="5" id="KW-0862">Zinc</keyword>
<name>A0A7I8K265_SPIIN</name>
<dbReference type="Proteomes" id="UP000663760">
    <property type="component" value="Chromosome 2"/>
</dbReference>
<proteinExistence type="predicted"/>
<comment type="subcellular location">
    <subcellularLocation>
        <location evidence="1">Cytoplasm</location>
    </subcellularLocation>
</comment>
<dbReference type="SMART" id="SM00184">
    <property type="entry name" value="RING"/>
    <property type="match status" value="1"/>
</dbReference>
<feature type="domain" description="RING-type" evidence="8">
    <location>
        <begin position="331"/>
        <end position="374"/>
    </location>
</feature>
<dbReference type="SMART" id="SM00757">
    <property type="entry name" value="CRA"/>
    <property type="match status" value="1"/>
</dbReference>
<dbReference type="SUPFAM" id="SSF57850">
    <property type="entry name" value="RING/U-box"/>
    <property type="match status" value="1"/>
</dbReference>
<dbReference type="PANTHER" id="PTHR12170">
    <property type="entry name" value="MACROPHAGE ERYTHROBLAST ATTACHER-RELATED"/>
    <property type="match status" value="1"/>
</dbReference>
<dbReference type="PANTHER" id="PTHR12170:SF3">
    <property type="entry name" value="GH10162P"/>
    <property type="match status" value="1"/>
</dbReference>
<dbReference type="InterPro" id="IPR045098">
    <property type="entry name" value="Fyv10_fam"/>
</dbReference>
<dbReference type="PROSITE" id="PS51867">
    <property type="entry name" value="ZF_RING_GID"/>
    <property type="match status" value="1"/>
</dbReference>
<dbReference type="Pfam" id="PF13445">
    <property type="entry name" value="zf-RING_UBOX"/>
    <property type="match status" value="1"/>
</dbReference>
<dbReference type="CDD" id="cd16652">
    <property type="entry name" value="dRING_Rmd5p-like"/>
    <property type="match status" value="1"/>
</dbReference>
<keyword evidence="4 6" id="KW-0863">Zinc-finger</keyword>
<dbReference type="InterPro" id="IPR006595">
    <property type="entry name" value="CTLH_C"/>
</dbReference>
<dbReference type="GO" id="GO:0043161">
    <property type="term" value="P:proteasome-mediated ubiquitin-dependent protein catabolic process"/>
    <property type="evidence" value="ECO:0007669"/>
    <property type="project" value="InterPro"/>
</dbReference>
<keyword evidence="12" id="KW-1185">Reference proteome</keyword>
<dbReference type="InterPro" id="IPR027370">
    <property type="entry name" value="Znf-RING_euk"/>
</dbReference>
<dbReference type="SMART" id="SM00668">
    <property type="entry name" value="CTLH"/>
    <property type="match status" value="1"/>
</dbReference>
<evidence type="ECO:0000256" key="1">
    <source>
        <dbReference type="ARBA" id="ARBA00004496"/>
    </source>
</evidence>
<evidence type="ECO:0000313" key="11">
    <source>
        <dbReference type="EMBL" id="CAA7390485.1"/>
    </source>
</evidence>
<feature type="domain" description="CTLH" evidence="9">
    <location>
        <begin position="151"/>
        <end position="209"/>
    </location>
</feature>
<dbReference type="PROSITE" id="PS50089">
    <property type="entry name" value="ZF_RING_2"/>
    <property type="match status" value="1"/>
</dbReference>
<dbReference type="Pfam" id="PF10607">
    <property type="entry name" value="CTLH"/>
    <property type="match status" value="1"/>
</dbReference>
<gene>
    <name evidence="11" type="ORF">SI8410_02001966</name>
</gene>
<evidence type="ECO:0000256" key="2">
    <source>
        <dbReference type="ARBA" id="ARBA00022490"/>
    </source>
</evidence>
<organism evidence="11 12">
    <name type="scientific">Spirodela intermedia</name>
    <name type="common">Intermediate duckweed</name>
    <dbReference type="NCBI Taxonomy" id="51605"/>
    <lineage>
        <taxon>Eukaryota</taxon>
        <taxon>Viridiplantae</taxon>
        <taxon>Streptophyta</taxon>
        <taxon>Embryophyta</taxon>
        <taxon>Tracheophyta</taxon>
        <taxon>Spermatophyta</taxon>
        <taxon>Magnoliopsida</taxon>
        <taxon>Liliopsida</taxon>
        <taxon>Araceae</taxon>
        <taxon>Lemnoideae</taxon>
        <taxon>Spirodela</taxon>
    </lineage>
</organism>
<feature type="domain" description="RING-Gid-type" evidence="10">
    <location>
        <begin position="331"/>
        <end position="374"/>
    </location>
</feature>
<dbReference type="InterPro" id="IPR037683">
    <property type="entry name" value="Rmd5_dRing"/>
</dbReference>
<evidence type="ECO:0000259" key="10">
    <source>
        <dbReference type="PROSITE" id="PS51867"/>
    </source>
</evidence>